<dbReference type="AlphaFoldDB" id="A0A1G9X4T5"/>
<dbReference type="RefSeq" id="WP_090706385.1">
    <property type="nucleotide sequence ID" value="NZ_FNHH01000028.1"/>
</dbReference>
<organism evidence="1 2">
    <name type="scientific">Daejeonella rubra</name>
    <dbReference type="NCBI Taxonomy" id="990371"/>
    <lineage>
        <taxon>Bacteria</taxon>
        <taxon>Pseudomonadati</taxon>
        <taxon>Bacteroidota</taxon>
        <taxon>Sphingobacteriia</taxon>
        <taxon>Sphingobacteriales</taxon>
        <taxon>Sphingobacteriaceae</taxon>
        <taxon>Daejeonella</taxon>
    </lineage>
</organism>
<proteinExistence type="predicted"/>
<sequence>MIHSFTEQEILEISGDIKKVIERNKIKYSDDLVNDIVSLADHHFSTLNLVRLPNFASTRRVEQFIDNFNTVFASEGEDYIITFQKQYKIKGPKGKTVKKLVKDWKVVFDDKLITDWIVKTLRSAMTRNEIPMDIGAQIFNSYLTGRIADRKYTIYQPNLNGVIYEHKDVDQITNETITLFAIPLLKYLNDNTKIKKPDNQFWTLSQLGFVIEVLIALNLYQSKGNNPFTLGISKPTIADKKYLQSILNNKLKQGFIHKESGTQD</sequence>
<protein>
    <submittedName>
        <fullName evidence="1">Uncharacterized protein</fullName>
    </submittedName>
</protein>
<evidence type="ECO:0000313" key="1">
    <source>
        <dbReference type="EMBL" id="SDM91561.1"/>
    </source>
</evidence>
<keyword evidence="2" id="KW-1185">Reference proteome</keyword>
<evidence type="ECO:0000313" key="2">
    <source>
        <dbReference type="Proteomes" id="UP000199226"/>
    </source>
</evidence>
<dbReference type="STRING" id="990371.SAMN05421813_12850"/>
<reference evidence="2" key="1">
    <citation type="submission" date="2016-10" db="EMBL/GenBank/DDBJ databases">
        <authorList>
            <person name="Varghese N."/>
            <person name="Submissions S."/>
        </authorList>
    </citation>
    <scope>NUCLEOTIDE SEQUENCE [LARGE SCALE GENOMIC DNA]</scope>
    <source>
        <strain evidence="2">DSM 24536</strain>
    </source>
</reference>
<name>A0A1G9X4T5_9SPHI</name>
<dbReference type="EMBL" id="FNHH01000028">
    <property type="protein sequence ID" value="SDM91561.1"/>
    <property type="molecule type" value="Genomic_DNA"/>
</dbReference>
<dbReference type="Proteomes" id="UP000199226">
    <property type="component" value="Unassembled WGS sequence"/>
</dbReference>
<accession>A0A1G9X4T5</accession>
<gene>
    <name evidence="1" type="ORF">SAMN05421813_12850</name>
</gene>